<dbReference type="KEGG" id="dmm:dnm_045670"/>
<dbReference type="NCBIfam" id="TIGR00745">
    <property type="entry name" value="apbA_panE"/>
    <property type="match status" value="1"/>
</dbReference>
<dbReference type="SUPFAM" id="SSF48179">
    <property type="entry name" value="6-phosphogluconate dehydrogenase C-terminal domain-like"/>
    <property type="match status" value="1"/>
</dbReference>
<dbReference type="EC" id="1.1.1.169" evidence="3 9"/>
<evidence type="ECO:0000256" key="4">
    <source>
        <dbReference type="ARBA" id="ARBA00019465"/>
    </source>
</evidence>
<dbReference type="Pfam" id="PF02558">
    <property type="entry name" value="ApbA"/>
    <property type="match status" value="1"/>
</dbReference>
<dbReference type="InterPro" id="IPR008927">
    <property type="entry name" value="6-PGluconate_DH-like_C_sf"/>
</dbReference>
<dbReference type="InterPro" id="IPR013328">
    <property type="entry name" value="6PGD_dom2"/>
</dbReference>
<evidence type="ECO:0000313" key="12">
    <source>
        <dbReference type="EMBL" id="QTA88521.1"/>
    </source>
</evidence>
<evidence type="ECO:0000259" key="10">
    <source>
        <dbReference type="Pfam" id="PF02558"/>
    </source>
</evidence>
<dbReference type="InterPro" id="IPR050838">
    <property type="entry name" value="Ketopantoate_reductase"/>
</dbReference>
<evidence type="ECO:0000256" key="9">
    <source>
        <dbReference type="RuleBase" id="RU362068"/>
    </source>
</evidence>
<evidence type="ECO:0000256" key="1">
    <source>
        <dbReference type="ARBA" id="ARBA00004994"/>
    </source>
</evidence>
<dbReference type="InterPro" id="IPR013332">
    <property type="entry name" value="KPR_N"/>
</dbReference>
<dbReference type="InterPro" id="IPR013752">
    <property type="entry name" value="KPA_reductase"/>
</dbReference>
<dbReference type="SUPFAM" id="SSF51735">
    <property type="entry name" value="NAD(P)-binding Rossmann-fold domains"/>
    <property type="match status" value="1"/>
</dbReference>
<dbReference type="RefSeq" id="WP_207683244.1">
    <property type="nucleotide sequence ID" value="NZ_CP061800.1"/>
</dbReference>
<dbReference type="GO" id="GO:0005737">
    <property type="term" value="C:cytoplasm"/>
    <property type="evidence" value="ECO:0007669"/>
    <property type="project" value="TreeGrafter"/>
</dbReference>
<evidence type="ECO:0000256" key="8">
    <source>
        <dbReference type="ARBA" id="ARBA00048793"/>
    </source>
</evidence>
<dbReference type="Pfam" id="PF08546">
    <property type="entry name" value="ApbA_C"/>
    <property type="match status" value="1"/>
</dbReference>
<organism evidence="12 13">
    <name type="scientific">Desulfonema magnum</name>
    <dbReference type="NCBI Taxonomy" id="45655"/>
    <lineage>
        <taxon>Bacteria</taxon>
        <taxon>Pseudomonadati</taxon>
        <taxon>Thermodesulfobacteriota</taxon>
        <taxon>Desulfobacteria</taxon>
        <taxon>Desulfobacterales</taxon>
        <taxon>Desulfococcaceae</taxon>
        <taxon>Desulfonema</taxon>
    </lineage>
</organism>
<dbReference type="PANTHER" id="PTHR43765">
    <property type="entry name" value="2-DEHYDROPANTOATE 2-REDUCTASE-RELATED"/>
    <property type="match status" value="1"/>
</dbReference>
<keyword evidence="6 9" id="KW-0560">Oxidoreductase</keyword>
<comment type="similarity">
    <text evidence="2 9">Belongs to the ketopantoate reductase family.</text>
</comment>
<dbReference type="GO" id="GO:0008677">
    <property type="term" value="F:2-dehydropantoate 2-reductase activity"/>
    <property type="evidence" value="ECO:0007669"/>
    <property type="project" value="UniProtKB-EC"/>
</dbReference>
<dbReference type="Proteomes" id="UP000663722">
    <property type="component" value="Chromosome"/>
</dbReference>
<dbReference type="InterPro" id="IPR003710">
    <property type="entry name" value="ApbA"/>
</dbReference>
<dbReference type="Gene3D" id="3.40.50.720">
    <property type="entry name" value="NAD(P)-binding Rossmann-like Domain"/>
    <property type="match status" value="1"/>
</dbReference>
<proteinExistence type="inferred from homology"/>
<gene>
    <name evidence="12" type="primary">panE</name>
    <name evidence="12" type="ORF">dnm_045670</name>
</gene>
<dbReference type="AlphaFoldDB" id="A0A975BN42"/>
<comment type="function">
    <text evidence="9">Catalyzes the NADPH-dependent reduction of ketopantoate into pantoic acid.</text>
</comment>
<comment type="catalytic activity">
    <reaction evidence="8 9">
        <text>(R)-pantoate + NADP(+) = 2-dehydropantoate + NADPH + H(+)</text>
        <dbReference type="Rhea" id="RHEA:16233"/>
        <dbReference type="ChEBI" id="CHEBI:11561"/>
        <dbReference type="ChEBI" id="CHEBI:15378"/>
        <dbReference type="ChEBI" id="CHEBI:15980"/>
        <dbReference type="ChEBI" id="CHEBI:57783"/>
        <dbReference type="ChEBI" id="CHEBI:58349"/>
        <dbReference type="EC" id="1.1.1.169"/>
    </reaction>
</comment>
<feature type="domain" description="Ketopantoate reductase C-terminal" evidence="11">
    <location>
        <begin position="178"/>
        <end position="301"/>
    </location>
</feature>
<evidence type="ECO:0000259" key="11">
    <source>
        <dbReference type="Pfam" id="PF08546"/>
    </source>
</evidence>
<evidence type="ECO:0000256" key="2">
    <source>
        <dbReference type="ARBA" id="ARBA00007870"/>
    </source>
</evidence>
<evidence type="ECO:0000256" key="6">
    <source>
        <dbReference type="ARBA" id="ARBA00023002"/>
    </source>
</evidence>
<feature type="domain" description="Ketopantoate reductase N-terminal" evidence="10">
    <location>
        <begin position="3"/>
        <end position="151"/>
    </location>
</feature>
<keyword evidence="13" id="KW-1185">Reference proteome</keyword>
<dbReference type="Gene3D" id="1.10.1040.10">
    <property type="entry name" value="N-(1-d-carboxylethyl)-l-norvaline Dehydrogenase, domain 2"/>
    <property type="match status" value="1"/>
</dbReference>
<evidence type="ECO:0000256" key="7">
    <source>
        <dbReference type="ARBA" id="ARBA00032024"/>
    </source>
</evidence>
<protein>
    <recommendedName>
        <fullName evidence="4 9">2-dehydropantoate 2-reductase</fullName>
        <ecNumber evidence="3 9">1.1.1.169</ecNumber>
    </recommendedName>
    <alternativeName>
        <fullName evidence="7 9">Ketopantoate reductase</fullName>
    </alternativeName>
</protein>
<reference evidence="12" key="1">
    <citation type="journal article" date="2021" name="Microb. Physiol.">
        <title>Proteogenomic Insights into the Physiology of Marine, Sulfate-Reducing, Filamentous Desulfonema limicola and Desulfonema magnum.</title>
        <authorList>
            <person name="Schnaars V."/>
            <person name="Wohlbrand L."/>
            <person name="Scheve S."/>
            <person name="Hinrichs C."/>
            <person name="Reinhardt R."/>
            <person name="Rabus R."/>
        </authorList>
    </citation>
    <scope>NUCLEOTIDE SEQUENCE</scope>
    <source>
        <strain evidence="12">4be13</strain>
    </source>
</reference>
<evidence type="ECO:0000256" key="5">
    <source>
        <dbReference type="ARBA" id="ARBA00022857"/>
    </source>
</evidence>
<evidence type="ECO:0000313" key="13">
    <source>
        <dbReference type="Proteomes" id="UP000663722"/>
    </source>
</evidence>
<comment type="pathway">
    <text evidence="1 9">Cofactor biosynthesis; (R)-pantothenate biosynthesis; (R)-pantoate from 3-methyl-2-oxobutanoate: step 2/2.</text>
</comment>
<dbReference type="PANTHER" id="PTHR43765:SF2">
    <property type="entry name" value="2-DEHYDROPANTOATE 2-REDUCTASE"/>
    <property type="match status" value="1"/>
</dbReference>
<accession>A0A975BN42</accession>
<dbReference type="GO" id="GO:0050661">
    <property type="term" value="F:NADP binding"/>
    <property type="evidence" value="ECO:0007669"/>
    <property type="project" value="TreeGrafter"/>
</dbReference>
<evidence type="ECO:0000256" key="3">
    <source>
        <dbReference type="ARBA" id="ARBA00013014"/>
    </source>
</evidence>
<sequence>MRIAIVGAGAMGSLFGAMLSSVSDVYLITLSEEHVQAIKKNGLVIEKTDGTSETYQMFATTDASEVEPDVDLAIIFTKSYSTEAAAKSAKPLLGRKGLAITLQNGLGNLEVIANIVGKERAIAGVTSHGATLVEPGHIRHAGEGPTYIGSISHLSQSLNRIAETFQAGGINVSVSENLDSLIWGKLIINVGINALAAILRVPNGVLGVTPECKKIMSNAVLEAETVARAFGIELPYANPLEAVKKVCENTAGNRASMLQDILKGAHTEVGAINRAIVKRGKVLGISTPYNVFLSEIIEALEATSEKRF</sequence>
<dbReference type="InterPro" id="IPR036291">
    <property type="entry name" value="NAD(P)-bd_dom_sf"/>
</dbReference>
<keyword evidence="9" id="KW-0566">Pantothenate biosynthesis</keyword>
<name>A0A975BN42_9BACT</name>
<dbReference type="EMBL" id="CP061800">
    <property type="protein sequence ID" value="QTA88521.1"/>
    <property type="molecule type" value="Genomic_DNA"/>
</dbReference>
<dbReference type="GO" id="GO:0015940">
    <property type="term" value="P:pantothenate biosynthetic process"/>
    <property type="evidence" value="ECO:0007669"/>
    <property type="project" value="UniProtKB-KW"/>
</dbReference>
<keyword evidence="5 9" id="KW-0521">NADP</keyword>